<dbReference type="Gene3D" id="3.90.79.10">
    <property type="entry name" value="Nucleoside Triphosphate Pyrophosphohydrolase"/>
    <property type="match status" value="1"/>
</dbReference>
<dbReference type="AlphaFoldDB" id="A0AAI8V8Q2"/>
<gene>
    <name evidence="3" type="ORF">KHLLAP_LOCUS874</name>
</gene>
<keyword evidence="1" id="KW-0378">Hydrolase</keyword>
<dbReference type="SUPFAM" id="SSF55811">
    <property type="entry name" value="Nudix"/>
    <property type="match status" value="1"/>
</dbReference>
<name>A0AAI8V8Q2_9PEZI</name>
<evidence type="ECO:0000256" key="1">
    <source>
        <dbReference type="ARBA" id="ARBA00022801"/>
    </source>
</evidence>
<dbReference type="EMBL" id="CAUWAG010000003">
    <property type="protein sequence ID" value="CAJ2500406.1"/>
    <property type="molecule type" value="Genomic_DNA"/>
</dbReference>
<feature type="domain" description="Nudix hydrolase" evidence="2">
    <location>
        <begin position="8"/>
        <end position="138"/>
    </location>
</feature>
<dbReference type="PANTHER" id="PTHR16099:SF5">
    <property type="entry name" value="NUCLEOTIDE TRIPHOSPHATE DIPHOSPHATASE NUDT15"/>
    <property type="match status" value="1"/>
</dbReference>
<dbReference type="CDD" id="cd04678">
    <property type="entry name" value="NUDIX_MTH2_Nudt15"/>
    <property type="match status" value="1"/>
</dbReference>
<keyword evidence="4" id="KW-1185">Reference proteome</keyword>
<protein>
    <submittedName>
        <fullName evidence="3">Uu.00g032590.m01.CDS01</fullName>
    </submittedName>
</protein>
<dbReference type="Proteomes" id="UP001295740">
    <property type="component" value="Unassembled WGS sequence"/>
</dbReference>
<proteinExistence type="predicted"/>
<dbReference type="GO" id="GO:0035539">
    <property type="term" value="F:8-oxo-7,8-dihydrodeoxyguanosine triphosphate pyrophosphatase activity"/>
    <property type="evidence" value="ECO:0007669"/>
    <property type="project" value="TreeGrafter"/>
</dbReference>
<organism evidence="3 4">
    <name type="scientific">Anthostomella pinea</name>
    <dbReference type="NCBI Taxonomy" id="933095"/>
    <lineage>
        <taxon>Eukaryota</taxon>
        <taxon>Fungi</taxon>
        <taxon>Dikarya</taxon>
        <taxon>Ascomycota</taxon>
        <taxon>Pezizomycotina</taxon>
        <taxon>Sordariomycetes</taxon>
        <taxon>Xylariomycetidae</taxon>
        <taxon>Xylariales</taxon>
        <taxon>Xylariaceae</taxon>
        <taxon>Anthostomella</taxon>
    </lineage>
</organism>
<dbReference type="PROSITE" id="PS00893">
    <property type="entry name" value="NUDIX_BOX"/>
    <property type="match status" value="1"/>
</dbReference>
<reference evidence="3" key="1">
    <citation type="submission" date="2023-10" db="EMBL/GenBank/DDBJ databases">
        <authorList>
            <person name="Hackl T."/>
        </authorList>
    </citation>
    <scope>NUCLEOTIDE SEQUENCE</scope>
</reference>
<dbReference type="InterPro" id="IPR020084">
    <property type="entry name" value="NUDIX_hydrolase_CS"/>
</dbReference>
<sequence length="158" mass="17919">MATPAPPHPRVGVAAIVCNAKGELVMGKRAGSHGSGTWAFPGGHLEMTESFIECAERETLEETGLRVRGTGVVAVTNDVFDGAKHYITIFVRCEMIERDAQPEILEPDKCEGWHWMRWEDVRRWCEHHDDEAAEWSGERCFLPIRNLVREHPQLDLSR</sequence>
<comment type="caution">
    <text evidence="3">The sequence shown here is derived from an EMBL/GenBank/DDBJ whole genome shotgun (WGS) entry which is preliminary data.</text>
</comment>
<evidence type="ECO:0000313" key="3">
    <source>
        <dbReference type="EMBL" id="CAJ2500406.1"/>
    </source>
</evidence>
<dbReference type="GO" id="GO:0006203">
    <property type="term" value="P:dGTP catabolic process"/>
    <property type="evidence" value="ECO:0007669"/>
    <property type="project" value="TreeGrafter"/>
</dbReference>
<evidence type="ECO:0000259" key="2">
    <source>
        <dbReference type="PROSITE" id="PS51462"/>
    </source>
</evidence>
<dbReference type="FunFam" id="3.90.79.10:FF:000060">
    <property type="entry name" value="Nudix hydrolase 1"/>
    <property type="match status" value="1"/>
</dbReference>
<dbReference type="InterPro" id="IPR015797">
    <property type="entry name" value="NUDIX_hydrolase-like_dom_sf"/>
</dbReference>
<evidence type="ECO:0000313" key="4">
    <source>
        <dbReference type="Proteomes" id="UP001295740"/>
    </source>
</evidence>
<dbReference type="Pfam" id="PF00293">
    <property type="entry name" value="NUDIX"/>
    <property type="match status" value="1"/>
</dbReference>
<dbReference type="PROSITE" id="PS51462">
    <property type="entry name" value="NUDIX"/>
    <property type="match status" value="1"/>
</dbReference>
<dbReference type="GO" id="GO:0005829">
    <property type="term" value="C:cytosol"/>
    <property type="evidence" value="ECO:0007669"/>
    <property type="project" value="TreeGrafter"/>
</dbReference>
<accession>A0AAI8V8Q2</accession>
<dbReference type="InterPro" id="IPR000086">
    <property type="entry name" value="NUDIX_hydrolase_dom"/>
</dbReference>
<dbReference type="PANTHER" id="PTHR16099">
    <property type="entry name" value="8-OXO-DGTP DIPHOSPHATES NUDT15"/>
    <property type="match status" value="1"/>
</dbReference>